<dbReference type="PROSITE" id="PS50110">
    <property type="entry name" value="RESPONSE_REGULATORY"/>
    <property type="match status" value="1"/>
</dbReference>
<evidence type="ECO:0000313" key="3">
    <source>
        <dbReference type="EMBL" id="BAM03817.1"/>
    </source>
</evidence>
<dbReference type="EMBL" id="AP012338">
    <property type="protein sequence ID" value="BAM03817.1"/>
    <property type="molecule type" value="Genomic_DNA"/>
</dbReference>
<name>I0IEX9_PHYMF</name>
<evidence type="ECO:0000259" key="2">
    <source>
        <dbReference type="PROSITE" id="PS50110"/>
    </source>
</evidence>
<dbReference type="SUPFAM" id="SSF52172">
    <property type="entry name" value="CheY-like"/>
    <property type="match status" value="1"/>
</dbReference>
<dbReference type="PANTHER" id="PTHR44520">
    <property type="entry name" value="RESPONSE REGULATOR RCP1-RELATED"/>
    <property type="match status" value="1"/>
</dbReference>
<reference evidence="3 4" key="1">
    <citation type="submission" date="2012-02" db="EMBL/GenBank/DDBJ databases">
        <title>Complete genome sequence of Phycisphaera mikurensis NBRC 102666.</title>
        <authorList>
            <person name="Ankai A."/>
            <person name="Hosoyama A."/>
            <person name="Terui Y."/>
            <person name="Sekine M."/>
            <person name="Fukai R."/>
            <person name="Kato Y."/>
            <person name="Nakamura S."/>
            <person name="Yamada-Narita S."/>
            <person name="Kawakoshi A."/>
            <person name="Fukunaga Y."/>
            <person name="Yamazaki S."/>
            <person name="Fujita N."/>
        </authorList>
    </citation>
    <scope>NUCLEOTIDE SEQUENCE [LARGE SCALE GENOMIC DNA]</scope>
    <source>
        <strain evidence="4">NBRC 102666 / KCTC 22515 / FYK2301M01</strain>
    </source>
</reference>
<feature type="modified residue" description="4-aspartylphosphate" evidence="1">
    <location>
        <position position="59"/>
    </location>
</feature>
<evidence type="ECO:0000256" key="1">
    <source>
        <dbReference type="PROSITE-ProRule" id="PRU00169"/>
    </source>
</evidence>
<dbReference type="GO" id="GO:0000160">
    <property type="term" value="P:phosphorelay signal transduction system"/>
    <property type="evidence" value="ECO:0007669"/>
    <property type="project" value="InterPro"/>
</dbReference>
<dbReference type="CDD" id="cd17557">
    <property type="entry name" value="REC_Rcp-like"/>
    <property type="match status" value="1"/>
</dbReference>
<accession>I0IEX9</accession>
<dbReference type="InterPro" id="IPR011006">
    <property type="entry name" value="CheY-like_superfamily"/>
</dbReference>
<evidence type="ECO:0000313" key="4">
    <source>
        <dbReference type="Proteomes" id="UP000007881"/>
    </source>
</evidence>
<proteinExistence type="predicted"/>
<dbReference type="InterPro" id="IPR001789">
    <property type="entry name" value="Sig_transdc_resp-reg_receiver"/>
</dbReference>
<sequence length="138" mass="15036">MGAGKTLLLVDDNEDDRFLARLALGRVASGLEIAEVADGRAALDWLRAAEDPPALVLLDLKMPRLDGAGVLGERRADARLRPIPVAVFTTSVSEEDVKRSYDLGASVYLPKPDSVDRLEEMLGDLMRVYLKHARPATP</sequence>
<dbReference type="AlphaFoldDB" id="I0IEX9"/>
<feature type="domain" description="Response regulatory" evidence="2">
    <location>
        <begin position="6"/>
        <end position="126"/>
    </location>
</feature>
<keyword evidence="1" id="KW-0597">Phosphoprotein</keyword>
<dbReference type="KEGG" id="phm:PSMK_16580"/>
<dbReference type="InterPro" id="IPR052893">
    <property type="entry name" value="TCS_response_regulator"/>
</dbReference>
<dbReference type="Proteomes" id="UP000007881">
    <property type="component" value="Chromosome"/>
</dbReference>
<dbReference type="Pfam" id="PF00072">
    <property type="entry name" value="Response_reg"/>
    <property type="match status" value="1"/>
</dbReference>
<protein>
    <submittedName>
        <fullName evidence="3">Putative response regulator receiver protein</fullName>
    </submittedName>
</protein>
<dbReference type="eggNOG" id="COG0745">
    <property type="taxonomic scope" value="Bacteria"/>
</dbReference>
<keyword evidence="4" id="KW-1185">Reference proteome</keyword>
<gene>
    <name evidence="3" type="ordered locus">PSMK_16580</name>
</gene>
<dbReference type="PANTHER" id="PTHR44520:SF1">
    <property type="entry name" value="TWO-COMPONENT SYSTEM REGULATORY PROTEIN"/>
    <property type="match status" value="1"/>
</dbReference>
<dbReference type="STRING" id="1142394.PSMK_16580"/>
<dbReference type="SMART" id="SM00448">
    <property type="entry name" value="REC"/>
    <property type="match status" value="1"/>
</dbReference>
<dbReference type="Gene3D" id="3.40.50.2300">
    <property type="match status" value="1"/>
</dbReference>
<dbReference type="HOGENOM" id="CLU_000445_69_17_0"/>
<organism evidence="3 4">
    <name type="scientific">Phycisphaera mikurensis (strain NBRC 102666 / KCTC 22515 / FYK2301M01)</name>
    <dbReference type="NCBI Taxonomy" id="1142394"/>
    <lineage>
        <taxon>Bacteria</taxon>
        <taxon>Pseudomonadati</taxon>
        <taxon>Planctomycetota</taxon>
        <taxon>Phycisphaerae</taxon>
        <taxon>Phycisphaerales</taxon>
        <taxon>Phycisphaeraceae</taxon>
        <taxon>Phycisphaera</taxon>
    </lineage>
</organism>